<dbReference type="CDD" id="cd00948">
    <property type="entry name" value="FBP_aldolase_I_a"/>
    <property type="match status" value="1"/>
</dbReference>
<dbReference type="PROSITE" id="PS00158">
    <property type="entry name" value="ALDOLASE_CLASS_I"/>
    <property type="match status" value="1"/>
</dbReference>
<keyword evidence="5 8" id="KW-0324">Glycolysis</keyword>
<dbReference type="GO" id="GO:0004332">
    <property type="term" value="F:fructose-bisphosphate aldolase activity"/>
    <property type="evidence" value="ECO:0007669"/>
    <property type="project" value="UniProtKB-EC"/>
</dbReference>
<name>A0A7S3UEG8_9CHLO</name>
<dbReference type="InterPro" id="IPR029768">
    <property type="entry name" value="Aldolase_I_AS"/>
</dbReference>
<proteinExistence type="inferred from homology"/>
<gene>
    <name evidence="9" type="ORF">PSAL00342_LOCUS6279</name>
</gene>
<comment type="catalytic activity">
    <reaction evidence="1 8">
        <text>beta-D-fructose 1,6-bisphosphate = D-glyceraldehyde 3-phosphate + dihydroxyacetone phosphate</text>
        <dbReference type="Rhea" id="RHEA:14729"/>
        <dbReference type="ChEBI" id="CHEBI:32966"/>
        <dbReference type="ChEBI" id="CHEBI:57642"/>
        <dbReference type="ChEBI" id="CHEBI:59776"/>
        <dbReference type="EC" id="4.1.2.13"/>
    </reaction>
</comment>
<reference evidence="9" key="1">
    <citation type="submission" date="2021-01" db="EMBL/GenBank/DDBJ databases">
        <authorList>
            <person name="Corre E."/>
            <person name="Pelletier E."/>
            <person name="Niang G."/>
            <person name="Scheremetjew M."/>
            <person name="Finn R."/>
            <person name="Kale V."/>
            <person name="Holt S."/>
            <person name="Cochrane G."/>
            <person name="Meng A."/>
            <person name="Brown T."/>
            <person name="Cohen L."/>
        </authorList>
    </citation>
    <scope>NUCLEOTIDE SEQUENCE</scope>
    <source>
        <strain evidence="9">CCMP1897</strain>
    </source>
</reference>
<keyword evidence="6 8" id="KW-0456">Lyase</keyword>
<dbReference type="SUPFAM" id="SSF51569">
    <property type="entry name" value="Aldolase"/>
    <property type="match status" value="1"/>
</dbReference>
<dbReference type="InterPro" id="IPR013785">
    <property type="entry name" value="Aldolase_TIM"/>
</dbReference>
<dbReference type="Gene3D" id="3.20.20.70">
    <property type="entry name" value="Aldolase class I"/>
    <property type="match status" value="1"/>
</dbReference>
<dbReference type="PANTHER" id="PTHR11627">
    <property type="entry name" value="FRUCTOSE-BISPHOSPHATE ALDOLASE"/>
    <property type="match status" value="1"/>
</dbReference>
<sequence length="387" mass="41890">MAASAMTSTFVGTNVHAKARVSHAKAGRRAALTTRCGAYDEELVATANKIASKGRGILAMDESNATCGKRLDSIGVENTEENRRTYRELLVSTPGLGEYISGAILFEETLYQSASDGKKFVDVLNEQGIIPGIKVDKGLVPMAGSNGESWCQGLDGLAQRCAEYYKAGARFAKWRSVVSIPNGPSTIAVRDCAYGLARYAAICQENGLVPIVEPEILLDGEHDIDRTMEVFMDTWAQTFHYLADNKVMFEGILLKPSMVTPGADWKGQKPAPEVIAEYTLKALRRRVPPAVPGIMFLSGGQSELEATLNLNAMNQSPNPWHVSFSYARALQNSVLKTWQGNPANVDAAQKSLLARAKANSDAQLGQYTMDGEAASAAEGMYEKGYTY</sequence>
<comment type="pathway">
    <text evidence="2">Carbohydrate degradation; glycolysis; D-glyceraldehyde 3-phosphate and glycerone phosphate from D-glucose: step 4/4.</text>
</comment>
<dbReference type="Pfam" id="PF00274">
    <property type="entry name" value="Glycolytic"/>
    <property type="match status" value="1"/>
</dbReference>
<dbReference type="GO" id="GO:0006096">
    <property type="term" value="P:glycolytic process"/>
    <property type="evidence" value="ECO:0007669"/>
    <property type="project" value="UniProtKB-UniPathway"/>
</dbReference>
<dbReference type="AlphaFoldDB" id="A0A7S3UEG8"/>
<evidence type="ECO:0000313" key="9">
    <source>
        <dbReference type="EMBL" id="CAE0612383.1"/>
    </source>
</evidence>
<evidence type="ECO:0000256" key="2">
    <source>
        <dbReference type="ARBA" id="ARBA00004714"/>
    </source>
</evidence>
<dbReference type="EMBL" id="HBIS01006921">
    <property type="protein sequence ID" value="CAE0612383.1"/>
    <property type="molecule type" value="Transcribed_RNA"/>
</dbReference>
<evidence type="ECO:0000256" key="3">
    <source>
        <dbReference type="ARBA" id="ARBA00010387"/>
    </source>
</evidence>
<accession>A0A7S3UEG8</accession>
<dbReference type="InterPro" id="IPR000741">
    <property type="entry name" value="FBA_I"/>
</dbReference>
<dbReference type="UniPathway" id="UPA00109">
    <property type="reaction ID" value="UER00183"/>
</dbReference>
<evidence type="ECO:0000256" key="6">
    <source>
        <dbReference type="ARBA" id="ARBA00023239"/>
    </source>
</evidence>
<dbReference type="FunFam" id="3.20.20.70:FF:000140">
    <property type="entry name" value="Fructose-bisphosphate aldolase"/>
    <property type="match status" value="1"/>
</dbReference>
<evidence type="ECO:0000256" key="7">
    <source>
        <dbReference type="ARBA" id="ARBA00023270"/>
    </source>
</evidence>
<evidence type="ECO:0000256" key="5">
    <source>
        <dbReference type="ARBA" id="ARBA00023152"/>
    </source>
</evidence>
<dbReference type="NCBIfam" id="NF033379">
    <property type="entry name" value="FrucBisAld_I"/>
    <property type="match status" value="1"/>
</dbReference>
<evidence type="ECO:0000256" key="8">
    <source>
        <dbReference type="RuleBase" id="RU003994"/>
    </source>
</evidence>
<keyword evidence="7" id="KW-0704">Schiff base</keyword>
<comment type="similarity">
    <text evidence="3 8">Belongs to the class I fructose-bisphosphate aldolase family.</text>
</comment>
<organism evidence="9">
    <name type="scientific">Picocystis salinarum</name>
    <dbReference type="NCBI Taxonomy" id="88271"/>
    <lineage>
        <taxon>Eukaryota</taxon>
        <taxon>Viridiplantae</taxon>
        <taxon>Chlorophyta</taxon>
        <taxon>Picocystophyceae</taxon>
        <taxon>Picocystales</taxon>
        <taxon>Picocystaceae</taxon>
        <taxon>Picocystis</taxon>
    </lineage>
</organism>
<protein>
    <recommendedName>
        <fullName evidence="4 8">Fructose-bisphosphate aldolase</fullName>
        <ecNumber evidence="4 8">4.1.2.13</ecNumber>
    </recommendedName>
</protein>
<evidence type="ECO:0000256" key="4">
    <source>
        <dbReference type="ARBA" id="ARBA00013068"/>
    </source>
</evidence>
<dbReference type="EC" id="4.1.2.13" evidence="4 8"/>
<evidence type="ECO:0000256" key="1">
    <source>
        <dbReference type="ARBA" id="ARBA00000441"/>
    </source>
</evidence>